<gene>
    <name evidence="1" type="ORF">F5985_13825</name>
</gene>
<accession>A0A7C9MVZ4</accession>
<name>A0A7C9MVZ4_9BURK</name>
<organism evidence="1 2">
    <name type="scientific">Malikia spinosa</name>
    <dbReference type="NCBI Taxonomy" id="86180"/>
    <lineage>
        <taxon>Bacteria</taxon>
        <taxon>Pseudomonadati</taxon>
        <taxon>Pseudomonadota</taxon>
        <taxon>Betaproteobacteria</taxon>
        <taxon>Burkholderiales</taxon>
        <taxon>Comamonadaceae</taxon>
        <taxon>Malikia</taxon>
    </lineage>
</organism>
<protein>
    <submittedName>
        <fullName evidence="1">Uncharacterized protein</fullName>
    </submittedName>
</protein>
<dbReference type="EMBL" id="VYSB01000016">
    <property type="protein sequence ID" value="MYZ53177.1"/>
    <property type="molecule type" value="Genomic_DNA"/>
</dbReference>
<comment type="caution">
    <text evidence="1">The sequence shown here is derived from an EMBL/GenBank/DDBJ whole genome shotgun (WGS) entry which is preliminary data.</text>
</comment>
<dbReference type="RefSeq" id="WP_161125837.1">
    <property type="nucleotide sequence ID" value="NZ_VYSB01000016.1"/>
</dbReference>
<dbReference type="AlphaFoldDB" id="A0A7C9MVZ4"/>
<reference evidence="1 2" key="1">
    <citation type="submission" date="2019-09" db="EMBL/GenBank/DDBJ databases">
        <title>Identification of Malikia spinosa a prominent benzene-, toluene-, and ethylbenzene-degrading bacterium: enrichment, isolation and whole genome sequencing.</title>
        <authorList>
            <person name="Tancsics A."/>
            <person name="Revesz F."/>
            <person name="Kriszt B."/>
        </authorList>
    </citation>
    <scope>NUCLEOTIDE SEQUENCE [LARGE SCALE GENOMIC DNA]</scope>
    <source>
        <strain evidence="1 2">AB6</strain>
    </source>
</reference>
<evidence type="ECO:0000313" key="1">
    <source>
        <dbReference type="EMBL" id="MYZ53177.1"/>
    </source>
</evidence>
<dbReference type="Proteomes" id="UP000481947">
    <property type="component" value="Unassembled WGS sequence"/>
</dbReference>
<proteinExistence type="predicted"/>
<evidence type="ECO:0000313" key="2">
    <source>
        <dbReference type="Proteomes" id="UP000481947"/>
    </source>
</evidence>
<sequence length="214" mass="23652">MDYRDERDGVLSEWWKFVDEFTIHQAALLIVGVEPNSETGTNCRDWKPHEKPNGYSILLQALSSGLAKGVLKGEHIPQFDYDINGNECGEFSGSTDVERSIVERASLVRWLADRGHRTGFFFPSADAGTPDYLNPDHPKYSGRLAAAVRAWEAVAAEEKDGKTPKQWLEKWLREHAAQFSGMTKDDGSPSEKAVGECSTVANWKAGGPAKTPGQ</sequence>